<evidence type="ECO:0000313" key="4">
    <source>
        <dbReference type="Proteomes" id="UP000034087"/>
    </source>
</evidence>
<sequence>MTRRIIQDVVFPSKRTTKEEVKQSSPEPVLPARPPNERGQATHDFAAQAGDFLPRLVKKQEGGELNSSAWIKNTNNTSSKSPRMVLWVVATVVFVGMLGVVLSTFFSGATVKIVPLNKTVSLAIDFTARENAADLPAETEASTGKGIVSYQKIPLPLEEKSEDIPTTVEKKITRKASGKIKIFNEYSTVSQRLIKNTRFESASGKIYRIDNSIVVPGMSTLGGKSIPGSIEVTVYGDAPGEEYNSSATDFTIPGFKGDPRYAKFYARSQTPLEGGFSGTIKVPSPEDQKSAVLR</sequence>
<keyword evidence="2" id="KW-1133">Transmembrane helix</keyword>
<dbReference type="EMBL" id="LCIR01000034">
    <property type="protein sequence ID" value="KKT58434.1"/>
    <property type="molecule type" value="Genomic_DNA"/>
</dbReference>
<keyword evidence="2" id="KW-0472">Membrane</keyword>
<proteinExistence type="predicted"/>
<keyword evidence="2" id="KW-0812">Transmembrane</keyword>
<comment type="caution">
    <text evidence="3">The sequence shown here is derived from an EMBL/GenBank/DDBJ whole genome shotgun (WGS) entry which is preliminary data.</text>
</comment>
<evidence type="ECO:0000313" key="3">
    <source>
        <dbReference type="EMBL" id="KKT58434.1"/>
    </source>
</evidence>
<accession>A0A0G1LEP3</accession>
<feature type="non-terminal residue" evidence="3">
    <location>
        <position position="294"/>
    </location>
</feature>
<gene>
    <name evidence="3" type="ORF">UW53_C0034G0001</name>
</gene>
<feature type="transmembrane region" description="Helical" evidence="2">
    <location>
        <begin position="84"/>
        <end position="106"/>
    </location>
</feature>
<evidence type="ECO:0000256" key="1">
    <source>
        <dbReference type="SAM" id="MobiDB-lite"/>
    </source>
</evidence>
<evidence type="ECO:0000256" key="2">
    <source>
        <dbReference type="SAM" id="Phobius"/>
    </source>
</evidence>
<feature type="compositionally biased region" description="Basic and acidic residues" evidence="1">
    <location>
        <begin position="284"/>
        <end position="294"/>
    </location>
</feature>
<organism evidence="3 4">
    <name type="scientific">Candidatus Giovannonibacteria bacterium GW2011_GWA1_44_25</name>
    <dbReference type="NCBI Taxonomy" id="1618645"/>
    <lineage>
        <taxon>Bacteria</taxon>
        <taxon>Candidatus Giovannoniibacteriota</taxon>
    </lineage>
</organism>
<feature type="region of interest" description="Disordered" evidence="1">
    <location>
        <begin position="275"/>
        <end position="294"/>
    </location>
</feature>
<feature type="region of interest" description="Disordered" evidence="1">
    <location>
        <begin position="14"/>
        <end position="40"/>
    </location>
</feature>
<name>A0A0G1LEP3_9BACT</name>
<dbReference type="AlphaFoldDB" id="A0A0G1LEP3"/>
<dbReference type="Proteomes" id="UP000034087">
    <property type="component" value="Unassembled WGS sequence"/>
</dbReference>
<protein>
    <submittedName>
        <fullName evidence="3">Uncharacterized protein</fullName>
    </submittedName>
</protein>
<reference evidence="3 4" key="1">
    <citation type="journal article" date="2015" name="Nature">
        <title>rRNA introns, odd ribosomes, and small enigmatic genomes across a large radiation of phyla.</title>
        <authorList>
            <person name="Brown C.T."/>
            <person name="Hug L.A."/>
            <person name="Thomas B.C."/>
            <person name="Sharon I."/>
            <person name="Castelle C.J."/>
            <person name="Singh A."/>
            <person name="Wilkins M.J."/>
            <person name="Williams K.H."/>
            <person name="Banfield J.F."/>
        </authorList>
    </citation>
    <scope>NUCLEOTIDE SEQUENCE [LARGE SCALE GENOMIC DNA]</scope>
</reference>